<dbReference type="InterPro" id="IPR000089">
    <property type="entry name" value="Biotin_lipoyl"/>
</dbReference>
<dbReference type="GO" id="GO:0005739">
    <property type="term" value="C:mitochondrion"/>
    <property type="evidence" value="ECO:0007669"/>
    <property type="project" value="UniProtKB-SubCell"/>
</dbReference>
<keyword evidence="8" id="KW-1185">Reference proteome</keyword>
<dbReference type="NCBIfam" id="NF002270">
    <property type="entry name" value="PRK01202.1"/>
    <property type="match status" value="1"/>
</dbReference>
<keyword evidence="3 5" id="KW-0809">Transit peptide</keyword>
<reference evidence="7" key="1">
    <citation type="submission" date="2019-10" db="EMBL/GenBank/DDBJ databases">
        <authorList>
            <consortium name="DOE Joint Genome Institute"/>
            <person name="Kuo A."/>
            <person name="Miyauchi S."/>
            <person name="Kiss E."/>
            <person name="Drula E."/>
            <person name="Kohler A."/>
            <person name="Sanchez-Garcia M."/>
            <person name="Andreopoulos B."/>
            <person name="Barry K.W."/>
            <person name="Bonito G."/>
            <person name="Buee M."/>
            <person name="Carver A."/>
            <person name="Chen C."/>
            <person name="Cichocki N."/>
            <person name="Clum A."/>
            <person name="Culley D."/>
            <person name="Crous P.W."/>
            <person name="Fauchery L."/>
            <person name="Girlanda M."/>
            <person name="Hayes R."/>
            <person name="Keri Z."/>
            <person name="LaButti K."/>
            <person name="Lipzen A."/>
            <person name="Lombard V."/>
            <person name="Magnuson J."/>
            <person name="Maillard F."/>
            <person name="Morin E."/>
            <person name="Murat C."/>
            <person name="Nolan M."/>
            <person name="Ohm R."/>
            <person name="Pangilinan J."/>
            <person name="Pereira M."/>
            <person name="Perotto S."/>
            <person name="Peter M."/>
            <person name="Riley R."/>
            <person name="Sitrit Y."/>
            <person name="Stielow B."/>
            <person name="Szollosi G."/>
            <person name="Zifcakova L."/>
            <person name="Stursova M."/>
            <person name="Spatafora J.W."/>
            <person name="Tedersoo L."/>
            <person name="Vaario L.-M."/>
            <person name="Yamada A."/>
            <person name="Yan M."/>
            <person name="Wang P."/>
            <person name="Xu J."/>
            <person name="Bruns T."/>
            <person name="Baldrian P."/>
            <person name="Vilgalys R."/>
            <person name="Henrissat B."/>
            <person name="Grigoriev I.V."/>
            <person name="Hibbett D."/>
            <person name="Nagy L.G."/>
            <person name="Martin F.M."/>
        </authorList>
    </citation>
    <scope>NUCLEOTIDE SEQUENCE</scope>
    <source>
        <strain evidence="7">BED1</strain>
    </source>
</reference>
<dbReference type="GO" id="GO:0005960">
    <property type="term" value="C:glycine cleavage complex"/>
    <property type="evidence" value="ECO:0007669"/>
    <property type="project" value="UniProtKB-UniRule"/>
</dbReference>
<accession>A0AAD4BHI3</accession>
<dbReference type="PANTHER" id="PTHR11715:SF3">
    <property type="entry name" value="GLYCINE CLEAVAGE SYSTEM H PROTEIN-RELATED"/>
    <property type="match status" value="1"/>
</dbReference>
<evidence type="ECO:0000259" key="6">
    <source>
        <dbReference type="PROSITE" id="PS50968"/>
    </source>
</evidence>
<protein>
    <recommendedName>
        <fullName evidence="5">Glycine cleavage system H protein</fullName>
    </recommendedName>
</protein>
<evidence type="ECO:0000313" key="8">
    <source>
        <dbReference type="Proteomes" id="UP001194468"/>
    </source>
</evidence>
<comment type="subunit">
    <text evidence="5">The glycine cleavage system is composed of four proteins: P, T, L and H.</text>
</comment>
<evidence type="ECO:0000313" key="7">
    <source>
        <dbReference type="EMBL" id="KAF8429444.1"/>
    </source>
</evidence>
<dbReference type="PROSITE" id="PS50968">
    <property type="entry name" value="BIOTINYL_LIPOYL"/>
    <property type="match status" value="1"/>
</dbReference>
<sequence>MFSAIRQVARTSLPLRATRPCASSVHRFPAHRTIVTKKYTADHESVAFDDQTGLGTIAITDYAQQSLGDVVFVDLPSVGLKIYKGETIGAVESVKAASDIYAPVSGEVVEVNTRLDDEPGLVNRSPDDQGWLCKIKLTEPKEIDDLLTLEAYAKTYES</sequence>
<dbReference type="PROSITE" id="PS00189">
    <property type="entry name" value="LIPOYL"/>
    <property type="match status" value="1"/>
</dbReference>
<evidence type="ECO:0000256" key="4">
    <source>
        <dbReference type="PIRSR" id="PIRSR617453-50"/>
    </source>
</evidence>
<evidence type="ECO:0000256" key="5">
    <source>
        <dbReference type="RuleBase" id="RU364055"/>
    </source>
</evidence>
<dbReference type="Proteomes" id="UP001194468">
    <property type="component" value="Unassembled WGS sequence"/>
</dbReference>
<evidence type="ECO:0000256" key="1">
    <source>
        <dbReference type="ARBA" id="ARBA00009249"/>
    </source>
</evidence>
<dbReference type="GO" id="GO:0019464">
    <property type="term" value="P:glycine decarboxylation via glycine cleavage system"/>
    <property type="evidence" value="ECO:0007669"/>
    <property type="project" value="UniProtKB-UniRule"/>
</dbReference>
<organism evidence="7 8">
    <name type="scientific">Boletus edulis BED1</name>
    <dbReference type="NCBI Taxonomy" id="1328754"/>
    <lineage>
        <taxon>Eukaryota</taxon>
        <taxon>Fungi</taxon>
        <taxon>Dikarya</taxon>
        <taxon>Basidiomycota</taxon>
        <taxon>Agaricomycotina</taxon>
        <taxon>Agaricomycetes</taxon>
        <taxon>Agaricomycetidae</taxon>
        <taxon>Boletales</taxon>
        <taxon>Boletineae</taxon>
        <taxon>Boletaceae</taxon>
        <taxon>Boletoideae</taxon>
        <taxon>Boletus</taxon>
    </lineage>
</organism>
<comment type="cofactor">
    <cofactor evidence="5">
        <name>(R)-lipoate</name>
        <dbReference type="ChEBI" id="CHEBI:83088"/>
    </cofactor>
    <text evidence="5">Binds 1 lipoyl cofactor covalently.</text>
</comment>
<comment type="caution">
    <text evidence="7">The sequence shown here is derived from an EMBL/GenBank/DDBJ whole genome shotgun (WGS) entry which is preliminary data.</text>
</comment>
<dbReference type="PANTHER" id="PTHR11715">
    <property type="entry name" value="GLYCINE CLEAVAGE SYSTEM H PROTEIN"/>
    <property type="match status" value="1"/>
</dbReference>
<feature type="modified residue" description="N6-lipoyllysine" evidence="4">
    <location>
        <position position="95"/>
    </location>
</feature>
<dbReference type="GO" id="GO:0009249">
    <property type="term" value="P:protein lipoylation"/>
    <property type="evidence" value="ECO:0007669"/>
    <property type="project" value="TreeGrafter"/>
</dbReference>
<dbReference type="InterPro" id="IPR002930">
    <property type="entry name" value="GCV_H"/>
</dbReference>
<dbReference type="InterPro" id="IPR011053">
    <property type="entry name" value="Single_hybrid_motif"/>
</dbReference>
<dbReference type="InterPro" id="IPR003016">
    <property type="entry name" value="2-oxoA_DH_lipoyl-BS"/>
</dbReference>
<dbReference type="Pfam" id="PF01597">
    <property type="entry name" value="GCV_H"/>
    <property type="match status" value="1"/>
</dbReference>
<dbReference type="EMBL" id="WHUW01000067">
    <property type="protein sequence ID" value="KAF8429444.1"/>
    <property type="molecule type" value="Genomic_DNA"/>
</dbReference>
<comment type="subcellular location">
    <subcellularLocation>
        <location evidence="5">Mitochondrion</location>
    </subcellularLocation>
</comment>
<dbReference type="AlphaFoldDB" id="A0AAD4BHI3"/>
<evidence type="ECO:0000256" key="3">
    <source>
        <dbReference type="ARBA" id="ARBA00022946"/>
    </source>
</evidence>
<keyword evidence="5" id="KW-0496">Mitochondrion</keyword>
<feature type="domain" description="Lipoyl-binding" evidence="6">
    <location>
        <begin position="54"/>
        <end position="136"/>
    </location>
</feature>
<keyword evidence="2 4" id="KW-0450">Lipoyl</keyword>
<dbReference type="NCBIfam" id="TIGR00527">
    <property type="entry name" value="gcvH"/>
    <property type="match status" value="1"/>
</dbReference>
<comment type="similarity">
    <text evidence="1 5">Belongs to the GcvH family.</text>
</comment>
<reference evidence="7" key="2">
    <citation type="journal article" date="2020" name="Nat. Commun.">
        <title>Large-scale genome sequencing of mycorrhizal fungi provides insights into the early evolution of symbiotic traits.</title>
        <authorList>
            <person name="Miyauchi S."/>
            <person name="Kiss E."/>
            <person name="Kuo A."/>
            <person name="Drula E."/>
            <person name="Kohler A."/>
            <person name="Sanchez-Garcia M."/>
            <person name="Morin E."/>
            <person name="Andreopoulos B."/>
            <person name="Barry K.W."/>
            <person name="Bonito G."/>
            <person name="Buee M."/>
            <person name="Carver A."/>
            <person name="Chen C."/>
            <person name="Cichocki N."/>
            <person name="Clum A."/>
            <person name="Culley D."/>
            <person name="Crous P.W."/>
            <person name="Fauchery L."/>
            <person name="Girlanda M."/>
            <person name="Hayes R.D."/>
            <person name="Keri Z."/>
            <person name="LaButti K."/>
            <person name="Lipzen A."/>
            <person name="Lombard V."/>
            <person name="Magnuson J."/>
            <person name="Maillard F."/>
            <person name="Murat C."/>
            <person name="Nolan M."/>
            <person name="Ohm R.A."/>
            <person name="Pangilinan J."/>
            <person name="Pereira M.F."/>
            <person name="Perotto S."/>
            <person name="Peter M."/>
            <person name="Pfister S."/>
            <person name="Riley R."/>
            <person name="Sitrit Y."/>
            <person name="Stielow J.B."/>
            <person name="Szollosi G."/>
            <person name="Zifcakova L."/>
            <person name="Stursova M."/>
            <person name="Spatafora J.W."/>
            <person name="Tedersoo L."/>
            <person name="Vaario L.M."/>
            <person name="Yamada A."/>
            <person name="Yan M."/>
            <person name="Wang P."/>
            <person name="Xu J."/>
            <person name="Bruns T."/>
            <person name="Baldrian P."/>
            <person name="Vilgalys R."/>
            <person name="Dunand C."/>
            <person name="Henrissat B."/>
            <person name="Grigoriev I.V."/>
            <person name="Hibbett D."/>
            <person name="Nagy L.G."/>
            <person name="Martin F.M."/>
        </authorList>
    </citation>
    <scope>NUCLEOTIDE SEQUENCE</scope>
    <source>
        <strain evidence="7">BED1</strain>
    </source>
</reference>
<dbReference type="HAMAP" id="MF_00272">
    <property type="entry name" value="GcvH"/>
    <property type="match status" value="1"/>
</dbReference>
<dbReference type="Gene3D" id="2.40.50.100">
    <property type="match status" value="1"/>
</dbReference>
<evidence type="ECO:0000256" key="2">
    <source>
        <dbReference type="ARBA" id="ARBA00022823"/>
    </source>
</evidence>
<dbReference type="InterPro" id="IPR017453">
    <property type="entry name" value="GCV_H_sub"/>
</dbReference>
<gene>
    <name evidence="7" type="ORF">L210DRAFT_3634135</name>
</gene>
<dbReference type="SUPFAM" id="SSF51230">
    <property type="entry name" value="Single hybrid motif"/>
    <property type="match status" value="1"/>
</dbReference>
<dbReference type="CDD" id="cd06848">
    <property type="entry name" value="GCS_H"/>
    <property type="match status" value="1"/>
</dbReference>
<name>A0AAD4BHI3_BOLED</name>
<proteinExistence type="inferred from homology"/>
<dbReference type="InterPro" id="IPR033753">
    <property type="entry name" value="GCV_H/Fam206"/>
</dbReference>
<comment type="function">
    <text evidence="5">The H protein shuttles the methylamine group of glycine from the P protein to the T protein.</text>
</comment>